<evidence type="ECO:0000313" key="7">
    <source>
        <dbReference type="Proteomes" id="UP000294359"/>
    </source>
</evidence>
<reference evidence="5" key="3">
    <citation type="submission" date="2022-12" db="EMBL/GenBank/DDBJ databases">
        <authorList>
            <person name="Sun Q."/>
            <person name="Kim S."/>
        </authorList>
    </citation>
    <scope>NUCLEOTIDE SEQUENCE</scope>
    <source>
        <strain evidence="5">KCTC 12344</strain>
    </source>
</reference>
<dbReference type="RefSeq" id="WP_134386145.1">
    <property type="nucleotide sequence ID" value="NZ_BMWW01000004.1"/>
</dbReference>
<evidence type="ECO:0000256" key="3">
    <source>
        <dbReference type="PROSITE-ProRule" id="PRU00464"/>
    </source>
</evidence>
<dbReference type="PROSITE" id="PS51084">
    <property type="entry name" value="HIT_2"/>
    <property type="match status" value="1"/>
</dbReference>
<dbReference type="PRINTS" id="PR00332">
    <property type="entry name" value="HISTRIAD"/>
</dbReference>
<evidence type="ECO:0000313" key="5">
    <source>
        <dbReference type="EMBL" id="GGY92118.1"/>
    </source>
</evidence>
<gene>
    <name evidence="6" type="ORF">E1742_16885</name>
    <name evidence="5" type="ORF">GCM10007388_26770</name>
</gene>
<dbReference type="EMBL" id="BMWW01000004">
    <property type="protein sequence ID" value="GGY92118.1"/>
    <property type="molecule type" value="Genomic_DNA"/>
</dbReference>
<keyword evidence="7" id="KW-1185">Reference proteome</keyword>
<dbReference type="Pfam" id="PF01230">
    <property type="entry name" value="HIT"/>
    <property type="match status" value="1"/>
</dbReference>
<dbReference type="EMBL" id="CP038026">
    <property type="protein sequence ID" value="QBQ37663.1"/>
    <property type="molecule type" value="Genomic_DNA"/>
</dbReference>
<feature type="domain" description="HIT" evidence="4">
    <location>
        <begin position="5"/>
        <end position="123"/>
    </location>
</feature>
<evidence type="ECO:0000259" key="4">
    <source>
        <dbReference type="PROSITE" id="PS51084"/>
    </source>
</evidence>
<dbReference type="SUPFAM" id="SSF54197">
    <property type="entry name" value="HIT-like"/>
    <property type="match status" value="1"/>
</dbReference>
<feature type="short sequence motif" description="Histidine triad motif" evidence="2 3">
    <location>
        <begin position="107"/>
        <end position="111"/>
    </location>
</feature>
<dbReference type="CDD" id="cd01276">
    <property type="entry name" value="PKCI_related"/>
    <property type="match status" value="1"/>
</dbReference>
<dbReference type="Gene3D" id="3.30.428.10">
    <property type="entry name" value="HIT-like"/>
    <property type="match status" value="1"/>
</dbReference>
<dbReference type="PANTHER" id="PTHR23089">
    <property type="entry name" value="HISTIDINE TRIAD HIT PROTEIN"/>
    <property type="match status" value="1"/>
</dbReference>
<reference evidence="5" key="1">
    <citation type="journal article" date="2014" name="Int. J. Syst. Evol. Microbiol.">
        <title>Complete genome sequence of Corynebacterium casei LMG S-19264T (=DSM 44701T), isolated from a smear-ripened cheese.</title>
        <authorList>
            <consortium name="US DOE Joint Genome Institute (JGI-PGF)"/>
            <person name="Walter F."/>
            <person name="Albersmeier A."/>
            <person name="Kalinowski J."/>
            <person name="Ruckert C."/>
        </authorList>
    </citation>
    <scope>NUCLEOTIDE SEQUENCE</scope>
    <source>
        <strain evidence="5">KCTC 12344</strain>
    </source>
</reference>
<dbReference type="InterPro" id="IPR036265">
    <property type="entry name" value="HIT-like_sf"/>
</dbReference>
<evidence type="ECO:0000256" key="1">
    <source>
        <dbReference type="PIRSR" id="PIRSR601310-1"/>
    </source>
</evidence>
<sequence>MDNCLFCKIAAKQIPASIVYEDDDVLAFKDINPAAPVHLLIIPKGHVSTLSDCDASHTAVLGKMLALAPRLAEEHGISVVEDAEGAPSRGYKTLINSGPDGGQVVYHLHMHVYGGPRPWRGMH</sequence>
<dbReference type="OrthoDB" id="9784774at2"/>
<dbReference type="InterPro" id="IPR001310">
    <property type="entry name" value="Histidine_triad_HIT"/>
</dbReference>
<dbReference type="GO" id="GO:0003824">
    <property type="term" value="F:catalytic activity"/>
    <property type="evidence" value="ECO:0007669"/>
    <property type="project" value="InterPro"/>
</dbReference>
<evidence type="ECO:0000256" key="2">
    <source>
        <dbReference type="PIRSR" id="PIRSR601310-3"/>
    </source>
</evidence>
<dbReference type="Proteomes" id="UP000294359">
    <property type="component" value="Chromosome"/>
</dbReference>
<protein>
    <submittedName>
        <fullName evidence="5">Histidine triad nucleotide-binding protein</fullName>
    </submittedName>
</protein>
<reference evidence="6 7" key="2">
    <citation type="submission" date="2019-03" db="EMBL/GenBank/DDBJ databases">
        <title>Draft Genome Sequences of Six Type Strains of the Genus Massilia.</title>
        <authorList>
            <person name="Miess H."/>
            <person name="Frediansyhah A."/>
            <person name="Gross H."/>
        </authorList>
    </citation>
    <scope>NUCLEOTIDE SEQUENCE [LARGE SCALE GENOMIC DNA]</scope>
    <source>
        <strain evidence="6 7">DSM 17505</strain>
    </source>
</reference>
<dbReference type="AlphaFoldDB" id="A0A4P7BHC1"/>
<organism evidence="5 8">
    <name type="scientific">Pseudoduganella plicata</name>
    <dbReference type="NCBI Taxonomy" id="321984"/>
    <lineage>
        <taxon>Bacteria</taxon>
        <taxon>Pseudomonadati</taxon>
        <taxon>Pseudomonadota</taxon>
        <taxon>Betaproteobacteria</taxon>
        <taxon>Burkholderiales</taxon>
        <taxon>Oxalobacteraceae</taxon>
        <taxon>Telluria group</taxon>
        <taxon>Pseudoduganella</taxon>
    </lineage>
</organism>
<feature type="active site" description="Tele-AMP-histidine intermediate" evidence="1">
    <location>
        <position position="109"/>
    </location>
</feature>
<name>A0A4P7BHC1_9BURK</name>
<proteinExistence type="predicted"/>
<dbReference type="Proteomes" id="UP000619512">
    <property type="component" value="Unassembled WGS sequence"/>
</dbReference>
<dbReference type="InterPro" id="IPR011146">
    <property type="entry name" value="HIT-like"/>
</dbReference>
<evidence type="ECO:0000313" key="8">
    <source>
        <dbReference type="Proteomes" id="UP000619512"/>
    </source>
</evidence>
<accession>A0A4P7BHC1</accession>
<evidence type="ECO:0000313" key="6">
    <source>
        <dbReference type="EMBL" id="QBQ37663.1"/>
    </source>
</evidence>